<evidence type="ECO:0000313" key="2">
    <source>
        <dbReference type="Proteomes" id="UP000199664"/>
    </source>
</evidence>
<gene>
    <name evidence="1" type="ORF">SAMN04515666_102154</name>
</gene>
<keyword evidence="2" id="KW-1185">Reference proteome</keyword>
<dbReference type="STRING" id="1036779.SAMN04515666_102154"/>
<reference evidence="2" key="1">
    <citation type="submission" date="2016-10" db="EMBL/GenBank/DDBJ databases">
        <authorList>
            <person name="Varghese N."/>
            <person name="Submissions S."/>
        </authorList>
    </citation>
    <scope>NUCLEOTIDE SEQUENCE [LARGE SCALE GENOMIC DNA]</scope>
    <source>
        <strain evidence="2">LMG 26383,CCUG 61248,R- 45681</strain>
    </source>
</reference>
<name>A0A1H7KCI0_9HYPH</name>
<accession>A0A1H7KCI0</accession>
<dbReference type="Proteomes" id="UP000199664">
    <property type="component" value="Unassembled WGS sequence"/>
</dbReference>
<evidence type="ECO:0008006" key="3">
    <source>
        <dbReference type="Google" id="ProtNLM"/>
    </source>
</evidence>
<sequence>MARWSDAMKLSDYKEYETYLQVPGVYEIGYIQRETFYPKYIGKAPVTLYQRIRTYGRDLGRSSHNRFIRELVEVNYHRLWFHVIRVSRPGGAALREALLMNRLSIGECGLYEWNCRYEYTPLTEAGYVLR</sequence>
<organism evidence="1 2">
    <name type="scientific">Bosea lupini</name>
    <dbReference type="NCBI Taxonomy" id="1036779"/>
    <lineage>
        <taxon>Bacteria</taxon>
        <taxon>Pseudomonadati</taxon>
        <taxon>Pseudomonadota</taxon>
        <taxon>Alphaproteobacteria</taxon>
        <taxon>Hyphomicrobiales</taxon>
        <taxon>Boseaceae</taxon>
        <taxon>Bosea</taxon>
    </lineage>
</organism>
<dbReference type="OrthoDB" id="8160431at2"/>
<protein>
    <recommendedName>
        <fullName evidence="3">GIY-YIG domain-containing protein</fullName>
    </recommendedName>
</protein>
<proteinExistence type="predicted"/>
<dbReference type="RefSeq" id="WP_091830947.1">
    <property type="nucleotide sequence ID" value="NZ_FOAN01000002.1"/>
</dbReference>
<dbReference type="AlphaFoldDB" id="A0A1H7KCI0"/>
<dbReference type="EMBL" id="FOAN01000002">
    <property type="protein sequence ID" value="SEK84254.1"/>
    <property type="molecule type" value="Genomic_DNA"/>
</dbReference>
<evidence type="ECO:0000313" key="1">
    <source>
        <dbReference type="EMBL" id="SEK84254.1"/>
    </source>
</evidence>